<dbReference type="InterPro" id="IPR005846">
    <property type="entry name" value="A-D-PHexomutase_a/b/a-III"/>
</dbReference>
<dbReference type="InterPro" id="IPR016055">
    <property type="entry name" value="A-D-PHexomutase_a/b/a-I/II/III"/>
</dbReference>
<accession>A0A3N2DCV1</accession>
<proteinExistence type="inferred from homology"/>
<dbReference type="Proteomes" id="UP000275356">
    <property type="component" value="Unassembled WGS sequence"/>
</dbReference>
<dbReference type="Gene3D" id="3.40.120.10">
    <property type="entry name" value="Alpha-D-Glucose-1,6-Bisphosphate, subunit A, domain 3"/>
    <property type="match status" value="3"/>
</dbReference>
<dbReference type="SUPFAM" id="SSF53738">
    <property type="entry name" value="Phosphoglucomutase, first 3 domains"/>
    <property type="match status" value="3"/>
</dbReference>
<sequence>MSARTPCPGDALGLDRLADWVLPRALAWLADDPDEATAAEATALVHAAEQGDADAIRELTDRFSGTLQFGTAGLRGAIGAGSNRMNRAVVLRAAAGLVAFLRAELAATGGRPRVVIGYDARHYSRVFALDTAAVVTAAGGEALLMPQEWPTPILAFAVRHLGADAGVMVTASHNPAADNGCKVYLGGRIVTGSGSGAQIVPPYDAAIAERIAAVKQVADIPRAESGWRVLDDTIHADYLAAIARQPVERGVGALRVVTTAMHGVGGATLTSALVRAGVTDLHTVAAQAEPDAAFPTVAFPNPEEPGAMDLAFALAREVDADLVLAVDPDADRCAVAVPDGAADGGWRRLSGDEVGSLLGEAAAQALAPGEAGDGGDADASGDGGDAEPADVPVLACSIVSSRHLAAIARAHGLRHRATLTGFKWISRVPGLVLGYEEALGYCVAPDVVRDKDGISASVAIVNLLARARADGGSLTDVLDALARRDGLYLSAPVTVRVDDVSLIGDAMARLRSQPPSSLGGSPVTRVIDLADGLDVPDADGVNGGAYRVPPTDGMWFETLDATRVVVRPSGTEPKLKAYLDVLVPIADDEPVDGARWRARERLAAVAADVEAAIAI</sequence>
<evidence type="ECO:0000256" key="4">
    <source>
        <dbReference type="ARBA" id="ARBA00022723"/>
    </source>
</evidence>
<evidence type="ECO:0000259" key="9">
    <source>
        <dbReference type="Pfam" id="PF02880"/>
    </source>
</evidence>
<dbReference type="Gene3D" id="3.30.310.50">
    <property type="entry name" value="Alpha-D-phosphohexomutase, C-terminal domain"/>
    <property type="match status" value="1"/>
</dbReference>
<comment type="caution">
    <text evidence="10">The sequence shown here is derived from an EMBL/GenBank/DDBJ whole genome shotgun (WGS) entry which is preliminary data.</text>
</comment>
<feature type="domain" description="Alpha-D-phosphohexomutase alpha/beta/alpha" evidence="7">
    <location>
        <begin position="68"/>
        <end position="214"/>
    </location>
</feature>
<dbReference type="PROSITE" id="PS00710">
    <property type="entry name" value="PGM_PMM"/>
    <property type="match status" value="1"/>
</dbReference>
<dbReference type="EMBL" id="RKHQ01000001">
    <property type="protein sequence ID" value="ROR97488.1"/>
    <property type="molecule type" value="Genomic_DNA"/>
</dbReference>
<dbReference type="InterPro" id="IPR005845">
    <property type="entry name" value="A-D-PHexomutase_a/b/a-II"/>
</dbReference>
<dbReference type="InterPro" id="IPR016066">
    <property type="entry name" value="A-D-PHexomutase_CS"/>
</dbReference>
<dbReference type="CDD" id="cd05799">
    <property type="entry name" value="PGM2"/>
    <property type="match status" value="1"/>
</dbReference>
<dbReference type="SUPFAM" id="SSF55957">
    <property type="entry name" value="Phosphoglucomutase, C-terminal domain"/>
    <property type="match status" value="1"/>
</dbReference>
<keyword evidence="4" id="KW-0479">Metal-binding</keyword>
<dbReference type="PRINTS" id="PR00509">
    <property type="entry name" value="PGMPMM"/>
</dbReference>
<reference evidence="10 11" key="1">
    <citation type="submission" date="2018-11" db="EMBL/GenBank/DDBJ databases">
        <title>Sequencing the genomes of 1000 actinobacteria strains.</title>
        <authorList>
            <person name="Klenk H.-P."/>
        </authorList>
    </citation>
    <scope>NUCLEOTIDE SEQUENCE [LARGE SCALE GENOMIC DNA]</scope>
    <source>
        <strain evidence="10 11">DSM 13521</strain>
    </source>
</reference>
<evidence type="ECO:0000256" key="5">
    <source>
        <dbReference type="ARBA" id="ARBA00022842"/>
    </source>
</evidence>
<evidence type="ECO:0000259" key="7">
    <source>
        <dbReference type="Pfam" id="PF02878"/>
    </source>
</evidence>
<dbReference type="Pfam" id="PF02878">
    <property type="entry name" value="PGM_PMM_I"/>
    <property type="match status" value="1"/>
</dbReference>
<dbReference type="InterPro" id="IPR005844">
    <property type="entry name" value="A-D-PHexomutase_a/b/a-I"/>
</dbReference>
<comment type="similarity">
    <text evidence="2">Belongs to the phosphohexose mutase family.</text>
</comment>
<evidence type="ECO:0000313" key="11">
    <source>
        <dbReference type="Proteomes" id="UP000275356"/>
    </source>
</evidence>
<evidence type="ECO:0000313" key="10">
    <source>
        <dbReference type="EMBL" id="ROR97488.1"/>
    </source>
</evidence>
<evidence type="ECO:0000256" key="1">
    <source>
        <dbReference type="ARBA" id="ARBA00001946"/>
    </source>
</evidence>
<dbReference type="Pfam" id="PF02880">
    <property type="entry name" value="PGM_PMM_III"/>
    <property type="match status" value="1"/>
</dbReference>
<evidence type="ECO:0000259" key="8">
    <source>
        <dbReference type="Pfam" id="PF02879"/>
    </source>
</evidence>
<keyword evidence="6" id="KW-0413">Isomerase</keyword>
<dbReference type="GO" id="GO:0005975">
    <property type="term" value="P:carbohydrate metabolic process"/>
    <property type="evidence" value="ECO:0007669"/>
    <property type="project" value="InterPro"/>
</dbReference>
<name>A0A3N2DCV1_9MICO</name>
<dbReference type="GO" id="GO:0000287">
    <property type="term" value="F:magnesium ion binding"/>
    <property type="evidence" value="ECO:0007669"/>
    <property type="project" value="InterPro"/>
</dbReference>
<dbReference type="GO" id="GO:0008973">
    <property type="term" value="F:phosphopentomutase activity"/>
    <property type="evidence" value="ECO:0007669"/>
    <property type="project" value="TreeGrafter"/>
</dbReference>
<feature type="domain" description="Alpha-D-phosphohexomutase alpha/beta/alpha" evidence="9">
    <location>
        <begin position="394"/>
        <end position="480"/>
    </location>
</feature>
<dbReference type="OrthoDB" id="9806956at2"/>
<dbReference type="PANTHER" id="PTHR45745">
    <property type="entry name" value="PHOSPHOMANNOMUTASE 45A"/>
    <property type="match status" value="1"/>
</dbReference>
<protein>
    <submittedName>
        <fullName evidence="10">Phosphomannomutase</fullName>
    </submittedName>
</protein>
<dbReference type="GO" id="GO:0006166">
    <property type="term" value="P:purine ribonucleoside salvage"/>
    <property type="evidence" value="ECO:0007669"/>
    <property type="project" value="TreeGrafter"/>
</dbReference>
<dbReference type="PANTHER" id="PTHR45745:SF1">
    <property type="entry name" value="PHOSPHOGLUCOMUTASE 2B-RELATED"/>
    <property type="match status" value="1"/>
</dbReference>
<keyword evidence="3" id="KW-0597">Phosphoprotein</keyword>
<dbReference type="AlphaFoldDB" id="A0A3N2DCV1"/>
<keyword evidence="5" id="KW-0460">Magnesium</keyword>
<keyword evidence="11" id="KW-1185">Reference proteome</keyword>
<evidence type="ECO:0000256" key="3">
    <source>
        <dbReference type="ARBA" id="ARBA00022553"/>
    </source>
</evidence>
<evidence type="ECO:0000256" key="6">
    <source>
        <dbReference type="ARBA" id="ARBA00023235"/>
    </source>
</evidence>
<gene>
    <name evidence="10" type="ORF">EDD28_2087</name>
</gene>
<dbReference type="InterPro" id="IPR036900">
    <property type="entry name" value="A-D-PHexomutase_C_sf"/>
</dbReference>
<feature type="domain" description="Alpha-D-phosphohexomutase alpha/beta/alpha" evidence="8">
    <location>
        <begin position="238"/>
        <end position="340"/>
    </location>
</feature>
<dbReference type="Pfam" id="PF02879">
    <property type="entry name" value="PGM_PMM_II"/>
    <property type="match status" value="1"/>
</dbReference>
<dbReference type="InterPro" id="IPR005841">
    <property type="entry name" value="Alpha-D-phosphohexomutase_SF"/>
</dbReference>
<evidence type="ECO:0000256" key="2">
    <source>
        <dbReference type="ARBA" id="ARBA00010231"/>
    </source>
</evidence>
<organism evidence="10 11">
    <name type="scientific">Salana multivorans</name>
    <dbReference type="NCBI Taxonomy" id="120377"/>
    <lineage>
        <taxon>Bacteria</taxon>
        <taxon>Bacillati</taxon>
        <taxon>Actinomycetota</taxon>
        <taxon>Actinomycetes</taxon>
        <taxon>Micrococcales</taxon>
        <taxon>Beutenbergiaceae</taxon>
        <taxon>Salana</taxon>
    </lineage>
</organism>
<comment type="cofactor">
    <cofactor evidence="1">
        <name>Mg(2+)</name>
        <dbReference type="ChEBI" id="CHEBI:18420"/>
    </cofactor>
</comment>